<dbReference type="AlphaFoldDB" id="A0A0F9QXY0"/>
<comment type="caution">
    <text evidence="1">The sequence shown here is derived from an EMBL/GenBank/DDBJ whole genome shotgun (WGS) entry which is preliminary data.</text>
</comment>
<gene>
    <name evidence="1" type="ORF">LCGC14_1040910</name>
</gene>
<sequence length="372" mass="41425">MVRKFEFYEECASQWYSRLESKDKSLMRELTNDIINKPHQFLDVYSKHEYEKRSKALNALVPSESLYTLDNYIARVFYDNTPAIEMLAPVTGVNAGKAHESKVYAGTDYGTAKLIGAHGSFSHPPMIGMGIDPSFIKAVGVHAGYELSFSEIDEAGLYDIEWFFALKTAEKVGTLHDQKLCLGELAEDAEIDTTLVKGFHNYGSLQTANFGDGDNVITSQGDIRKGLFNALSSLLVVKEPGDNILVSTSGYHAEALLHLDSYGVSDYLVIKRDIFEPGYIKEWWIDNNIEADVNAAGTARAMILRRSINTVKREIVYPLQSKLMTDKNFPDDVKVMIMLMDIYKMYNANAGVICSGDITATTAGFAQNSRVL</sequence>
<name>A0A0F9QXY0_9ZZZZ</name>
<reference evidence="1" key="1">
    <citation type="journal article" date="2015" name="Nature">
        <title>Complex archaea that bridge the gap between prokaryotes and eukaryotes.</title>
        <authorList>
            <person name="Spang A."/>
            <person name="Saw J.H."/>
            <person name="Jorgensen S.L."/>
            <person name="Zaremba-Niedzwiedzka K."/>
            <person name="Martijn J."/>
            <person name="Lind A.E."/>
            <person name="van Eijk R."/>
            <person name="Schleper C."/>
            <person name="Guy L."/>
            <person name="Ettema T.J."/>
        </authorList>
    </citation>
    <scope>NUCLEOTIDE SEQUENCE</scope>
</reference>
<accession>A0A0F9QXY0</accession>
<dbReference type="EMBL" id="LAZR01004285">
    <property type="protein sequence ID" value="KKN10008.1"/>
    <property type="molecule type" value="Genomic_DNA"/>
</dbReference>
<evidence type="ECO:0000313" key="1">
    <source>
        <dbReference type="EMBL" id="KKN10008.1"/>
    </source>
</evidence>
<organism evidence="1">
    <name type="scientific">marine sediment metagenome</name>
    <dbReference type="NCBI Taxonomy" id="412755"/>
    <lineage>
        <taxon>unclassified sequences</taxon>
        <taxon>metagenomes</taxon>
        <taxon>ecological metagenomes</taxon>
    </lineage>
</organism>
<proteinExistence type="predicted"/>
<protein>
    <submittedName>
        <fullName evidence="1">Uncharacterized protein</fullName>
    </submittedName>
</protein>